<name>A0AA36CHQ9_9BILA</name>
<comment type="function">
    <text evidence="33">Plays a key role in the control of the eukaryotic cell cycle. Required for entry into S-phase and mitosis. Acts as a component of the kinase complex that phosphorylates the repetitive C-terminus of RNA polymerase II. May function in concert with npp-16 to arrest prophase blastomeres in response to anoxia.</text>
</comment>
<evidence type="ECO:0000256" key="6">
    <source>
        <dbReference type="ARBA" id="ARBA00022527"/>
    </source>
</evidence>
<evidence type="ECO:0000256" key="30">
    <source>
        <dbReference type="ARBA" id="ARBA00052095"/>
    </source>
</evidence>
<evidence type="ECO:0000256" key="26">
    <source>
        <dbReference type="ARBA" id="ARBA00050927"/>
    </source>
</evidence>
<organism evidence="41 42">
    <name type="scientific">Mesorhabditis spiculigera</name>
    <dbReference type="NCBI Taxonomy" id="96644"/>
    <lineage>
        <taxon>Eukaryota</taxon>
        <taxon>Metazoa</taxon>
        <taxon>Ecdysozoa</taxon>
        <taxon>Nematoda</taxon>
        <taxon>Chromadorea</taxon>
        <taxon>Rhabditida</taxon>
        <taxon>Rhabditina</taxon>
        <taxon>Rhabditomorpha</taxon>
        <taxon>Rhabditoidea</taxon>
        <taxon>Rhabditidae</taxon>
        <taxon>Mesorhabditinae</taxon>
        <taxon>Mesorhabditis</taxon>
    </lineage>
</organism>
<evidence type="ECO:0000256" key="27">
    <source>
        <dbReference type="ARBA" id="ARBA00051004"/>
    </source>
</evidence>
<evidence type="ECO:0000256" key="35">
    <source>
        <dbReference type="ARBA" id="ARBA00072938"/>
    </source>
</evidence>
<evidence type="ECO:0000256" key="38">
    <source>
        <dbReference type="ARBA" id="ARBA00082399"/>
    </source>
</evidence>
<comment type="catalytic activity">
    <reaction evidence="26">
        <text>cortisol + NAD(+) = 11beta,17alpha-dihydroxypregn-4-ene-3,20,21-trione + NADH + H(+)</text>
        <dbReference type="Rhea" id="RHEA:42012"/>
        <dbReference type="ChEBI" id="CHEBI:15378"/>
        <dbReference type="ChEBI" id="CHEBI:17650"/>
        <dbReference type="ChEBI" id="CHEBI:57540"/>
        <dbReference type="ChEBI" id="CHEBI:57945"/>
        <dbReference type="ChEBI" id="CHEBI:78595"/>
    </reaction>
    <physiologicalReaction direction="left-to-right" evidence="26">
        <dbReference type="Rhea" id="RHEA:42013"/>
    </physiologicalReaction>
</comment>
<comment type="catalytic activity">
    <reaction evidence="24">
        <text>5alpha-androstane-3alpha,17beta-diol + NAD(+) = 17beta-hydroxy-5alpha-androstan-3-one + NADH + H(+)</text>
        <dbReference type="Rhea" id="RHEA:42004"/>
        <dbReference type="ChEBI" id="CHEBI:15378"/>
        <dbReference type="ChEBI" id="CHEBI:16330"/>
        <dbReference type="ChEBI" id="CHEBI:36713"/>
        <dbReference type="ChEBI" id="CHEBI:57540"/>
        <dbReference type="ChEBI" id="CHEBI:57945"/>
        <dbReference type="EC" id="1.1.1.53"/>
    </reaction>
    <physiologicalReaction direction="right-to-left" evidence="24">
        <dbReference type="Rhea" id="RHEA:42006"/>
    </physiologicalReaction>
</comment>
<dbReference type="InterPro" id="IPR011009">
    <property type="entry name" value="Kinase-like_dom_sf"/>
</dbReference>
<evidence type="ECO:0000256" key="31">
    <source>
        <dbReference type="ARBA" id="ARBA00052417"/>
    </source>
</evidence>
<protein>
    <recommendedName>
        <fullName evidence="35">3-hydroxyacyl-CoA dehydrogenase type-2</fullName>
        <ecNumber evidence="17">1.1.1.53</ecNumber>
        <ecNumber evidence="18">1.1.1.62</ecNumber>
        <ecNumber evidence="5">2.7.11.22</ecNumber>
        <ecNumber evidence="4">2.7.11.23</ecNumber>
    </recommendedName>
    <alternativeName>
        <fullName evidence="37">3-hydroxyacyl-CoA dehydrogenase type II</fullName>
    </alternativeName>
    <alternativeName>
        <fullName evidence="38">Mitochondrial ribonuclease P protein 2</fullName>
    </alternativeName>
    <alternativeName>
        <fullName evidence="36">Type II HADH</fullName>
    </alternativeName>
</protein>
<evidence type="ECO:0000256" key="36">
    <source>
        <dbReference type="ARBA" id="ARBA00079624"/>
    </source>
</evidence>
<evidence type="ECO:0000256" key="23">
    <source>
        <dbReference type="ARBA" id="ARBA00050141"/>
    </source>
</evidence>
<dbReference type="GO" id="GO:0000086">
    <property type="term" value="P:G2/M transition of mitotic cell cycle"/>
    <property type="evidence" value="ECO:0007669"/>
    <property type="project" value="TreeGrafter"/>
</dbReference>
<evidence type="ECO:0000256" key="7">
    <source>
        <dbReference type="ARBA" id="ARBA00022553"/>
    </source>
</evidence>
<dbReference type="PRINTS" id="PR00081">
    <property type="entry name" value="GDHRDH"/>
</dbReference>
<dbReference type="FunFam" id="3.30.200.20:FF:000027">
    <property type="entry name" value="Putative Cyclin-dependent kinase 1"/>
    <property type="match status" value="1"/>
</dbReference>
<evidence type="ECO:0000256" key="17">
    <source>
        <dbReference type="ARBA" id="ARBA00024071"/>
    </source>
</evidence>
<keyword evidence="11" id="KW-0498">Mitosis</keyword>
<keyword evidence="6" id="KW-0723">Serine/threonine-protein kinase</keyword>
<feature type="binding site" evidence="39">
    <location>
        <position position="323"/>
    </location>
    <ligand>
        <name>ATP</name>
        <dbReference type="ChEBI" id="CHEBI:30616"/>
    </ligand>
</feature>
<dbReference type="EC" id="1.1.1.62" evidence="18"/>
<dbReference type="CDD" id="cd05371">
    <property type="entry name" value="HSD10-like_SDR_c"/>
    <property type="match status" value="1"/>
</dbReference>
<dbReference type="Gene3D" id="3.30.200.20">
    <property type="entry name" value="Phosphorylase Kinase, domain 1"/>
    <property type="match status" value="1"/>
</dbReference>
<evidence type="ECO:0000256" key="15">
    <source>
        <dbReference type="ARBA" id="ARBA00023242"/>
    </source>
</evidence>
<evidence type="ECO:0000256" key="20">
    <source>
        <dbReference type="ARBA" id="ARBA00048367"/>
    </source>
</evidence>
<feature type="domain" description="Protein kinase" evidence="40">
    <location>
        <begin position="294"/>
        <end position="579"/>
    </location>
</feature>
<keyword evidence="14" id="KW-0560">Oxidoreductase</keyword>
<dbReference type="Pfam" id="PF00106">
    <property type="entry name" value="adh_short"/>
    <property type="match status" value="1"/>
</dbReference>
<comment type="catalytic activity">
    <reaction evidence="27">
        <text>(3S)-3-hydroxybutanoyl-CoA + NAD(+) = acetoacetyl-CoA + NADH + H(+)</text>
        <dbReference type="Rhea" id="RHEA:30799"/>
        <dbReference type="ChEBI" id="CHEBI:15378"/>
        <dbReference type="ChEBI" id="CHEBI:57286"/>
        <dbReference type="ChEBI" id="CHEBI:57316"/>
        <dbReference type="ChEBI" id="CHEBI:57540"/>
        <dbReference type="ChEBI" id="CHEBI:57945"/>
    </reaction>
    <physiologicalReaction direction="left-to-right" evidence="27">
        <dbReference type="Rhea" id="RHEA:30800"/>
    </physiologicalReaction>
    <physiologicalReaction direction="right-to-left" evidence="27">
        <dbReference type="Rhea" id="RHEA:30801"/>
    </physiologicalReaction>
</comment>
<dbReference type="InterPro" id="IPR050108">
    <property type="entry name" value="CDK"/>
</dbReference>
<dbReference type="Gene3D" id="3.40.50.720">
    <property type="entry name" value="NAD(P)-binding Rossmann-like Domain"/>
    <property type="match status" value="1"/>
</dbReference>
<sequence length="599" mass="66437">MSALRNINGLKAIVSGGASGLGFGAAKVLASQGAKVAILDLPTSKGNDVAKELGSNVIFAPVDISKEEQVKAAFDTVKEKFGGCDAVVNCAGIAHAYKLYSVKKQKMAEFDKTRQTIEVNVLGSFHMARYAVALIGENKADEHNQRGVFINTASVAAFDGQIGQSAYSASKGAIVSMTLPLARDHAEDGIRFMTIAPGLFNTPLLAGLPEKVKKFLSQLVPNPSRMGEPEEYGALVKHIIENRYLNGEVIRLDGALRMPPIRQCTKGYASVTQFSGVGCLALVMAQPHFSLDDFQKLEKIGEGTYGVVYKGRNKKTNQTVAMKKIRLEAEDEGVPSTAIREISLLKELKHPNVVALEDVIMQENRLYLIFEFLSMDLKKFLDQLPARTMLDAVTMQSYMFQILQAMCFCHQRRVIHRDLKPQNLLVDGKGGIKLADFGLARAIGIPVRIYTHEVVTLWYRAPEVLLGSKRYSMGVDMWSIACIFAEMATKKPLFQGDSEIDELFRIFRIMGTPTEEEWKGVSQLDDFKATFPKWKYSGGLEDTLSKHLNKEGLHLLREMLIYDPSLRISSKRALQHPYFDDIDSNMLPAGNYRGELILN</sequence>
<dbReference type="InterPro" id="IPR017441">
    <property type="entry name" value="Protein_kinase_ATP_BS"/>
</dbReference>
<comment type="subunit">
    <text evidence="34">Forms a stable but non-covalent complex with a regulatory subunit and with a cyclin. Interacts with cks-1.</text>
</comment>
<evidence type="ECO:0000256" key="3">
    <source>
        <dbReference type="ARBA" id="ARBA00006485"/>
    </source>
</evidence>
<dbReference type="PROSITE" id="PS00107">
    <property type="entry name" value="PROTEIN_KINASE_ATP"/>
    <property type="match status" value="1"/>
</dbReference>
<dbReference type="PRINTS" id="PR00080">
    <property type="entry name" value="SDRFAMILY"/>
</dbReference>
<dbReference type="SUPFAM" id="SSF51735">
    <property type="entry name" value="NAD(P)-binding Rossmann-fold domains"/>
    <property type="match status" value="1"/>
</dbReference>
<feature type="non-terminal residue" evidence="41">
    <location>
        <position position="1"/>
    </location>
</feature>
<evidence type="ECO:0000256" key="24">
    <source>
        <dbReference type="ARBA" id="ARBA00050365"/>
    </source>
</evidence>
<dbReference type="PANTHER" id="PTHR24056">
    <property type="entry name" value="CELL DIVISION PROTEIN KINASE"/>
    <property type="match status" value="1"/>
</dbReference>
<evidence type="ECO:0000256" key="14">
    <source>
        <dbReference type="ARBA" id="ARBA00023002"/>
    </source>
</evidence>
<keyword evidence="8" id="KW-0132">Cell division</keyword>
<evidence type="ECO:0000256" key="22">
    <source>
        <dbReference type="ARBA" id="ARBA00049381"/>
    </source>
</evidence>
<comment type="similarity">
    <text evidence="2">Belongs to the short-chain dehydrogenases/reductases (SDR) family.</text>
</comment>
<evidence type="ECO:0000256" key="5">
    <source>
        <dbReference type="ARBA" id="ARBA00012425"/>
    </source>
</evidence>
<comment type="catalytic activity">
    <reaction evidence="19">
        <text>L-threonyl-[protein] + ATP = O-phospho-L-threonyl-[protein] + ADP + H(+)</text>
        <dbReference type="Rhea" id="RHEA:46608"/>
        <dbReference type="Rhea" id="RHEA-COMP:11060"/>
        <dbReference type="Rhea" id="RHEA-COMP:11605"/>
        <dbReference type="ChEBI" id="CHEBI:15378"/>
        <dbReference type="ChEBI" id="CHEBI:30013"/>
        <dbReference type="ChEBI" id="CHEBI:30616"/>
        <dbReference type="ChEBI" id="CHEBI:61977"/>
        <dbReference type="ChEBI" id="CHEBI:456216"/>
        <dbReference type="EC" id="2.7.11.22"/>
    </reaction>
</comment>
<evidence type="ECO:0000256" key="29">
    <source>
        <dbReference type="ARBA" id="ARBA00051831"/>
    </source>
</evidence>
<evidence type="ECO:0000256" key="33">
    <source>
        <dbReference type="ARBA" id="ARBA00054104"/>
    </source>
</evidence>
<dbReference type="PANTHER" id="PTHR24056:SF334">
    <property type="entry name" value="CYCLIN-DEPENDENT KINASE 1"/>
    <property type="match status" value="1"/>
</dbReference>
<dbReference type="PROSITE" id="PS00061">
    <property type="entry name" value="ADH_SHORT"/>
    <property type="match status" value="1"/>
</dbReference>
<dbReference type="GO" id="GO:0047044">
    <property type="term" value="F:androstan-3-alpha,17-beta-diol dehydrogenase (NAD+) activity"/>
    <property type="evidence" value="ECO:0007669"/>
    <property type="project" value="UniProtKB-EC"/>
</dbReference>
<evidence type="ECO:0000256" key="2">
    <source>
        <dbReference type="ARBA" id="ARBA00006484"/>
    </source>
</evidence>
<evidence type="ECO:0000256" key="13">
    <source>
        <dbReference type="ARBA" id="ARBA00022840"/>
    </source>
</evidence>
<keyword evidence="10 39" id="KW-0547">Nucleotide-binding</keyword>
<evidence type="ECO:0000256" key="9">
    <source>
        <dbReference type="ARBA" id="ARBA00022679"/>
    </source>
</evidence>
<dbReference type="GO" id="GO:0051446">
    <property type="term" value="P:positive regulation of meiotic cell cycle"/>
    <property type="evidence" value="ECO:0007669"/>
    <property type="project" value="UniProtKB-ARBA"/>
</dbReference>
<comment type="similarity">
    <text evidence="3">Belongs to the protein kinase superfamily. CMGC Ser/Thr protein kinase family. CDC2/CDKX subfamily.</text>
</comment>
<comment type="catalytic activity">
    <reaction evidence="28">
        <text>3beta,7beta-dihydroxy-5beta-cholan-24-oate + NAD(+) = 3beta-hydroxy-7-oxo-5beta-cholan-24-oate + NADH + H(+)</text>
        <dbReference type="Rhea" id="RHEA:42024"/>
        <dbReference type="ChEBI" id="CHEBI:15378"/>
        <dbReference type="ChEBI" id="CHEBI:57540"/>
        <dbReference type="ChEBI" id="CHEBI:57945"/>
        <dbReference type="ChEBI" id="CHEBI:78602"/>
        <dbReference type="ChEBI" id="CHEBI:78603"/>
    </reaction>
    <physiologicalReaction direction="left-to-right" evidence="28">
        <dbReference type="Rhea" id="RHEA:42025"/>
    </physiologicalReaction>
</comment>
<gene>
    <name evidence="41" type="ORF">MSPICULIGERA_LOCUS7508</name>
</gene>
<keyword evidence="42" id="KW-1185">Reference proteome</keyword>
<dbReference type="InterPro" id="IPR036291">
    <property type="entry name" value="NAD(P)-bd_dom_sf"/>
</dbReference>
<dbReference type="GO" id="GO:0007095">
    <property type="term" value="P:mitotic G2 DNA damage checkpoint signaling"/>
    <property type="evidence" value="ECO:0007669"/>
    <property type="project" value="TreeGrafter"/>
</dbReference>
<dbReference type="GO" id="GO:0003857">
    <property type="term" value="F:(3S)-3-hydroxyacyl-CoA dehydrogenase (NAD+) activity"/>
    <property type="evidence" value="ECO:0007669"/>
    <property type="project" value="UniProtKB-EC"/>
</dbReference>
<dbReference type="Pfam" id="PF00069">
    <property type="entry name" value="Pkinase"/>
    <property type="match status" value="1"/>
</dbReference>
<dbReference type="PROSITE" id="PS00108">
    <property type="entry name" value="PROTEIN_KINASE_ST"/>
    <property type="match status" value="1"/>
</dbReference>
<dbReference type="InterPro" id="IPR008271">
    <property type="entry name" value="Ser/Thr_kinase_AS"/>
</dbReference>
<evidence type="ECO:0000256" key="34">
    <source>
        <dbReference type="ARBA" id="ARBA00065691"/>
    </source>
</evidence>
<dbReference type="GO" id="GO:0090068">
    <property type="term" value="P:positive regulation of cell cycle process"/>
    <property type="evidence" value="ECO:0007669"/>
    <property type="project" value="UniProtKB-ARBA"/>
</dbReference>
<evidence type="ECO:0000256" key="4">
    <source>
        <dbReference type="ARBA" id="ARBA00012409"/>
    </source>
</evidence>
<keyword evidence="15" id="KW-0539">Nucleus</keyword>
<evidence type="ECO:0000256" key="37">
    <source>
        <dbReference type="ARBA" id="ARBA00082293"/>
    </source>
</evidence>
<comment type="catalytic activity">
    <reaction evidence="30">
        <text>5alpha-pregnan-20beta-ol-3-one + NAD(+) = 5alpha-pregnane-3,20-dione + NADH + H(+)</text>
        <dbReference type="Rhea" id="RHEA:42008"/>
        <dbReference type="ChEBI" id="CHEBI:15378"/>
        <dbReference type="ChEBI" id="CHEBI:28952"/>
        <dbReference type="ChEBI" id="CHEBI:57540"/>
        <dbReference type="ChEBI" id="CHEBI:57945"/>
        <dbReference type="ChEBI" id="CHEBI:78594"/>
    </reaction>
    <physiologicalReaction direction="left-to-right" evidence="30">
        <dbReference type="Rhea" id="RHEA:42009"/>
    </physiologicalReaction>
</comment>
<evidence type="ECO:0000313" key="41">
    <source>
        <dbReference type="EMBL" id="CAJ0569008.1"/>
    </source>
</evidence>
<keyword evidence="12" id="KW-0418">Kinase</keyword>
<evidence type="ECO:0000256" key="32">
    <source>
        <dbReference type="ARBA" id="ARBA00052668"/>
    </source>
</evidence>
<evidence type="ECO:0000256" key="39">
    <source>
        <dbReference type="PROSITE-ProRule" id="PRU10141"/>
    </source>
</evidence>
<comment type="catalytic activity">
    <reaction evidence="29">
        <text>ursodeoxycholate + NAD(+) = 7-oxolithocholate + NADH + H(+)</text>
        <dbReference type="Rhea" id="RHEA:42028"/>
        <dbReference type="ChEBI" id="CHEBI:15378"/>
        <dbReference type="ChEBI" id="CHEBI:57540"/>
        <dbReference type="ChEBI" id="CHEBI:57945"/>
        <dbReference type="ChEBI" id="CHEBI:78604"/>
        <dbReference type="ChEBI" id="CHEBI:78605"/>
    </reaction>
    <physiologicalReaction direction="left-to-right" evidence="29">
        <dbReference type="Rhea" id="RHEA:42029"/>
    </physiologicalReaction>
</comment>
<dbReference type="Gene3D" id="1.10.510.10">
    <property type="entry name" value="Transferase(Phosphotransferase) domain 1"/>
    <property type="match status" value="1"/>
</dbReference>
<evidence type="ECO:0000256" key="12">
    <source>
        <dbReference type="ARBA" id="ARBA00022777"/>
    </source>
</evidence>
<comment type="catalytic activity">
    <reaction evidence="23">
        <text>a (3S)-3-hydroxyacyl-CoA + NAD(+) = a 3-oxoacyl-CoA + NADH + H(+)</text>
        <dbReference type="Rhea" id="RHEA:22432"/>
        <dbReference type="ChEBI" id="CHEBI:15378"/>
        <dbReference type="ChEBI" id="CHEBI:57318"/>
        <dbReference type="ChEBI" id="CHEBI:57540"/>
        <dbReference type="ChEBI" id="CHEBI:57945"/>
        <dbReference type="ChEBI" id="CHEBI:90726"/>
        <dbReference type="EC" id="1.1.1.35"/>
    </reaction>
    <physiologicalReaction direction="left-to-right" evidence="23">
        <dbReference type="Rhea" id="RHEA:22433"/>
    </physiologicalReaction>
    <physiologicalReaction direction="right-to-left" evidence="23">
        <dbReference type="Rhea" id="RHEA:22434"/>
    </physiologicalReaction>
</comment>
<evidence type="ECO:0000256" key="18">
    <source>
        <dbReference type="ARBA" id="ARBA00024072"/>
    </source>
</evidence>
<evidence type="ECO:0000256" key="11">
    <source>
        <dbReference type="ARBA" id="ARBA00022776"/>
    </source>
</evidence>
<comment type="catalytic activity">
    <reaction evidence="25">
        <text>17beta-hydroxy-5alpha-androstan-3-one + NAD(+) = 5alpha-androstan-3,17-dione + NADH + H(+)</text>
        <dbReference type="Rhea" id="RHEA:41992"/>
        <dbReference type="ChEBI" id="CHEBI:15378"/>
        <dbReference type="ChEBI" id="CHEBI:15994"/>
        <dbReference type="ChEBI" id="CHEBI:16330"/>
        <dbReference type="ChEBI" id="CHEBI:57540"/>
        <dbReference type="ChEBI" id="CHEBI:57945"/>
    </reaction>
    <physiologicalReaction direction="left-to-right" evidence="25">
        <dbReference type="Rhea" id="RHEA:41993"/>
    </physiologicalReaction>
</comment>
<evidence type="ECO:0000256" key="28">
    <source>
        <dbReference type="ARBA" id="ARBA00051637"/>
    </source>
</evidence>
<dbReference type="InterPro" id="IPR002347">
    <property type="entry name" value="SDR_fam"/>
</dbReference>
<proteinExistence type="inferred from homology"/>
<dbReference type="EMBL" id="CATQJA010001888">
    <property type="protein sequence ID" value="CAJ0569008.1"/>
    <property type="molecule type" value="Genomic_DNA"/>
</dbReference>
<comment type="caution">
    <text evidence="41">The sequence shown here is derived from an EMBL/GenBank/DDBJ whole genome shotgun (WGS) entry which is preliminary data.</text>
</comment>
<accession>A0AA36CHQ9</accession>
<keyword evidence="16" id="KW-0131">Cell cycle</keyword>
<dbReference type="InterPro" id="IPR020904">
    <property type="entry name" value="Sc_DH/Rdtase_CS"/>
</dbReference>
<evidence type="ECO:0000256" key="8">
    <source>
        <dbReference type="ARBA" id="ARBA00022618"/>
    </source>
</evidence>
<keyword evidence="7" id="KW-0597">Phosphoprotein</keyword>
<dbReference type="EC" id="2.7.11.23" evidence="4"/>
<dbReference type="InterPro" id="IPR000719">
    <property type="entry name" value="Prot_kinase_dom"/>
</dbReference>
<dbReference type="GO" id="GO:0051301">
    <property type="term" value="P:cell division"/>
    <property type="evidence" value="ECO:0007669"/>
    <property type="project" value="UniProtKB-KW"/>
</dbReference>
<comment type="catalytic activity">
    <reaction evidence="20">
        <text>L-seryl-[protein] + ATP = O-phospho-L-seryl-[protein] + ADP + H(+)</text>
        <dbReference type="Rhea" id="RHEA:17989"/>
        <dbReference type="Rhea" id="RHEA-COMP:9863"/>
        <dbReference type="Rhea" id="RHEA-COMP:11604"/>
        <dbReference type="ChEBI" id="CHEBI:15378"/>
        <dbReference type="ChEBI" id="CHEBI:29999"/>
        <dbReference type="ChEBI" id="CHEBI:30616"/>
        <dbReference type="ChEBI" id="CHEBI:83421"/>
        <dbReference type="ChEBI" id="CHEBI:456216"/>
        <dbReference type="EC" id="2.7.11.22"/>
    </reaction>
</comment>
<dbReference type="EC" id="2.7.11.22" evidence="5"/>
<comment type="catalytic activity">
    <reaction evidence="22">
        <text>17beta-estradiol + NAD(+) = estrone + NADH + H(+)</text>
        <dbReference type="Rhea" id="RHEA:24612"/>
        <dbReference type="ChEBI" id="CHEBI:15378"/>
        <dbReference type="ChEBI" id="CHEBI:16469"/>
        <dbReference type="ChEBI" id="CHEBI:17263"/>
        <dbReference type="ChEBI" id="CHEBI:57540"/>
        <dbReference type="ChEBI" id="CHEBI:57945"/>
        <dbReference type="EC" id="1.1.1.62"/>
    </reaction>
    <physiologicalReaction direction="left-to-right" evidence="22">
        <dbReference type="Rhea" id="RHEA:24613"/>
    </physiologicalReaction>
</comment>
<comment type="catalytic activity">
    <reaction evidence="32">
        <text>11-dehydrocorticosterone + NAD(+) = pregn-4-ene-3,11,20,21-tetraone + NADH + H(+)</text>
        <dbReference type="Rhea" id="RHEA:42020"/>
        <dbReference type="ChEBI" id="CHEBI:15378"/>
        <dbReference type="ChEBI" id="CHEBI:57540"/>
        <dbReference type="ChEBI" id="CHEBI:57945"/>
        <dbReference type="ChEBI" id="CHEBI:78600"/>
        <dbReference type="ChEBI" id="CHEBI:78601"/>
    </reaction>
    <physiologicalReaction direction="left-to-right" evidence="32">
        <dbReference type="Rhea" id="RHEA:42021"/>
    </physiologicalReaction>
</comment>
<dbReference type="GO" id="GO:0004303">
    <property type="term" value="F:estradiol 17-beta-dehydrogenase [NAD(P)+] activity"/>
    <property type="evidence" value="ECO:0007669"/>
    <property type="project" value="UniProtKB-EC"/>
</dbReference>
<evidence type="ECO:0000256" key="10">
    <source>
        <dbReference type="ARBA" id="ARBA00022741"/>
    </source>
</evidence>
<comment type="catalytic activity">
    <reaction evidence="21">
        <text>[DNA-directed RNA polymerase] + ATP = phospho-[DNA-directed RNA polymerase] + ADP + H(+)</text>
        <dbReference type="Rhea" id="RHEA:10216"/>
        <dbReference type="Rhea" id="RHEA-COMP:11321"/>
        <dbReference type="Rhea" id="RHEA-COMP:11322"/>
        <dbReference type="ChEBI" id="CHEBI:15378"/>
        <dbReference type="ChEBI" id="CHEBI:30616"/>
        <dbReference type="ChEBI" id="CHEBI:43176"/>
        <dbReference type="ChEBI" id="CHEBI:68546"/>
        <dbReference type="ChEBI" id="CHEBI:456216"/>
        <dbReference type="EC" id="2.7.11.23"/>
    </reaction>
</comment>
<dbReference type="PROSITE" id="PS50011">
    <property type="entry name" value="PROTEIN_KINASE_DOM"/>
    <property type="match status" value="1"/>
</dbReference>
<dbReference type="FunFam" id="3.40.50.720:FF:000215">
    <property type="entry name" value="3-hydroxyacyl-CoA dehydrogenase type-2"/>
    <property type="match status" value="1"/>
</dbReference>
<dbReference type="SMART" id="SM00220">
    <property type="entry name" value="S_TKc"/>
    <property type="match status" value="1"/>
</dbReference>
<comment type="subcellular location">
    <subcellularLocation>
        <location evidence="1">Nucleus</location>
    </subcellularLocation>
</comment>
<dbReference type="EC" id="1.1.1.53" evidence="17"/>
<evidence type="ECO:0000256" key="25">
    <source>
        <dbReference type="ARBA" id="ARBA00050435"/>
    </source>
</evidence>
<evidence type="ECO:0000259" key="40">
    <source>
        <dbReference type="PROSITE" id="PS50011"/>
    </source>
</evidence>
<dbReference type="GO" id="GO:0005524">
    <property type="term" value="F:ATP binding"/>
    <property type="evidence" value="ECO:0007669"/>
    <property type="project" value="UniProtKB-UniRule"/>
</dbReference>
<evidence type="ECO:0000313" key="42">
    <source>
        <dbReference type="Proteomes" id="UP001177023"/>
    </source>
</evidence>
<dbReference type="GO" id="GO:0008353">
    <property type="term" value="F:RNA polymerase II CTD heptapeptide repeat kinase activity"/>
    <property type="evidence" value="ECO:0007669"/>
    <property type="project" value="UniProtKB-EC"/>
</dbReference>
<evidence type="ECO:0000256" key="16">
    <source>
        <dbReference type="ARBA" id="ARBA00023306"/>
    </source>
</evidence>
<keyword evidence="9" id="KW-0808">Transferase</keyword>
<comment type="catalytic activity">
    <reaction evidence="31">
        <text>cortisone + NAD(+) = 17alpha-hydroxypregn-4-en-3,11,20-trione-21-al + NADH + H(+)</text>
        <dbReference type="Rhea" id="RHEA:42016"/>
        <dbReference type="ChEBI" id="CHEBI:15378"/>
        <dbReference type="ChEBI" id="CHEBI:16962"/>
        <dbReference type="ChEBI" id="CHEBI:57540"/>
        <dbReference type="ChEBI" id="CHEBI:57945"/>
        <dbReference type="ChEBI" id="CHEBI:78596"/>
    </reaction>
    <physiologicalReaction direction="left-to-right" evidence="31">
        <dbReference type="Rhea" id="RHEA:42017"/>
    </physiologicalReaction>
</comment>
<dbReference type="GO" id="GO:0005634">
    <property type="term" value="C:nucleus"/>
    <property type="evidence" value="ECO:0007669"/>
    <property type="project" value="UniProtKB-SubCell"/>
</dbReference>
<evidence type="ECO:0000256" key="1">
    <source>
        <dbReference type="ARBA" id="ARBA00004123"/>
    </source>
</evidence>
<dbReference type="GO" id="GO:0004693">
    <property type="term" value="F:cyclin-dependent protein serine/threonine kinase activity"/>
    <property type="evidence" value="ECO:0007669"/>
    <property type="project" value="UniProtKB-EC"/>
</dbReference>
<evidence type="ECO:0000256" key="19">
    <source>
        <dbReference type="ARBA" id="ARBA00047811"/>
    </source>
</evidence>
<dbReference type="FunFam" id="1.10.510.10:FF:000706">
    <property type="entry name" value="Cyclin-dependent kinase 1"/>
    <property type="match status" value="1"/>
</dbReference>
<evidence type="ECO:0000256" key="21">
    <source>
        <dbReference type="ARBA" id="ARBA00049280"/>
    </source>
</evidence>
<dbReference type="AlphaFoldDB" id="A0AA36CHQ9"/>
<dbReference type="SUPFAM" id="SSF56112">
    <property type="entry name" value="Protein kinase-like (PK-like)"/>
    <property type="match status" value="1"/>
</dbReference>
<reference evidence="41" key="1">
    <citation type="submission" date="2023-06" db="EMBL/GenBank/DDBJ databases">
        <authorList>
            <person name="Delattre M."/>
        </authorList>
    </citation>
    <scope>NUCLEOTIDE SEQUENCE</scope>
    <source>
        <strain evidence="41">AF72</strain>
    </source>
</reference>
<keyword evidence="13 39" id="KW-0067">ATP-binding</keyword>
<dbReference type="Proteomes" id="UP001177023">
    <property type="component" value="Unassembled WGS sequence"/>
</dbReference>